<organism evidence="2 3">
    <name type="scientific">Actinoplanes auranticolor</name>
    <dbReference type="NCBI Taxonomy" id="47988"/>
    <lineage>
        <taxon>Bacteria</taxon>
        <taxon>Bacillati</taxon>
        <taxon>Actinomycetota</taxon>
        <taxon>Actinomycetes</taxon>
        <taxon>Micromonosporales</taxon>
        <taxon>Micromonosporaceae</taxon>
        <taxon>Actinoplanes</taxon>
    </lineage>
</organism>
<keyword evidence="3" id="KW-1185">Reference proteome</keyword>
<dbReference type="InterPro" id="IPR024344">
    <property type="entry name" value="MDMPI_metal-binding"/>
</dbReference>
<proteinExistence type="predicted"/>
<dbReference type="GO" id="GO:0046872">
    <property type="term" value="F:metal ion binding"/>
    <property type="evidence" value="ECO:0007669"/>
    <property type="project" value="InterPro"/>
</dbReference>
<comment type="caution">
    <text evidence="2">The sequence shown here is derived from an EMBL/GenBank/DDBJ whole genome shotgun (WGS) entry which is preliminary data.</text>
</comment>
<dbReference type="Gene3D" id="1.20.120.450">
    <property type="entry name" value="dinb family like domain"/>
    <property type="match status" value="1"/>
</dbReference>
<feature type="domain" description="Mycothiol-dependent maleylpyruvate isomerase metal-binding" evidence="1">
    <location>
        <begin position="6"/>
        <end position="122"/>
    </location>
</feature>
<accession>A0A919SMR9</accession>
<evidence type="ECO:0000259" key="1">
    <source>
        <dbReference type="Pfam" id="PF11716"/>
    </source>
</evidence>
<evidence type="ECO:0000313" key="2">
    <source>
        <dbReference type="EMBL" id="GIM74359.1"/>
    </source>
</evidence>
<dbReference type="AlphaFoldDB" id="A0A919SMR9"/>
<gene>
    <name evidence="2" type="ORF">Aau02nite_60580</name>
</gene>
<sequence length="249" mass="27448">MATRTWTVADSAAHVLSLVSLYVTFFDPDAETLPVPDLHRILSATTVDTVNRANAIVLANLCERSPERLARDLDSALARLLSASRACDPEMPIPWLGDARVPAVGVLAHLVNEFLLHGWDMAKALGRAWPIPDADAGLFFEQFLVGMIRHDHGILLETGSRTSARPISVDFRSAYTAPTLLVLEGRRVRIGDRGEPADARITFRPAGLNLMLFGRTSIARALLRRDVTVSGPRPWLLVPFIRVMHLPHN</sequence>
<protein>
    <recommendedName>
        <fullName evidence="1">Mycothiol-dependent maleylpyruvate isomerase metal-binding domain-containing protein</fullName>
    </recommendedName>
</protein>
<reference evidence="2" key="1">
    <citation type="submission" date="2021-03" db="EMBL/GenBank/DDBJ databases">
        <title>Whole genome shotgun sequence of Actinoplanes auranticolor NBRC 12245.</title>
        <authorList>
            <person name="Komaki H."/>
            <person name="Tamura T."/>
        </authorList>
    </citation>
    <scope>NUCLEOTIDE SEQUENCE</scope>
    <source>
        <strain evidence="2">NBRC 12245</strain>
    </source>
</reference>
<name>A0A919SMR9_9ACTN</name>
<dbReference type="Pfam" id="PF11716">
    <property type="entry name" value="MDMPI_N"/>
    <property type="match status" value="1"/>
</dbReference>
<evidence type="ECO:0000313" key="3">
    <source>
        <dbReference type="Proteomes" id="UP000681340"/>
    </source>
</evidence>
<dbReference type="SUPFAM" id="SSF109854">
    <property type="entry name" value="DinB/YfiT-like putative metalloenzymes"/>
    <property type="match status" value="1"/>
</dbReference>
<dbReference type="EMBL" id="BOQL01000050">
    <property type="protein sequence ID" value="GIM74359.1"/>
    <property type="molecule type" value="Genomic_DNA"/>
</dbReference>
<dbReference type="Proteomes" id="UP000681340">
    <property type="component" value="Unassembled WGS sequence"/>
</dbReference>
<dbReference type="InterPro" id="IPR034660">
    <property type="entry name" value="DinB/YfiT-like"/>
</dbReference>